<feature type="region of interest" description="Disordered" evidence="1">
    <location>
        <begin position="52"/>
        <end position="73"/>
    </location>
</feature>
<organism evidence="3 4">
    <name type="scientific">Armadillidium nasatum</name>
    <dbReference type="NCBI Taxonomy" id="96803"/>
    <lineage>
        <taxon>Eukaryota</taxon>
        <taxon>Metazoa</taxon>
        <taxon>Ecdysozoa</taxon>
        <taxon>Arthropoda</taxon>
        <taxon>Crustacea</taxon>
        <taxon>Multicrustacea</taxon>
        <taxon>Malacostraca</taxon>
        <taxon>Eumalacostraca</taxon>
        <taxon>Peracarida</taxon>
        <taxon>Isopoda</taxon>
        <taxon>Oniscidea</taxon>
        <taxon>Crinocheta</taxon>
        <taxon>Armadillidiidae</taxon>
        <taxon>Armadillidium</taxon>
    </lineage>
</organism>
<dbReference type="Proteomes" id="UP000326759">
    <property type="component" value="Unassembled WGS sequence"/>
</dbReference>
<sequence>MFVNRNIVSLCILLLSLLAILPIDLFINADPNARRIGNGAFRVRDSDFRRDRRRRRNRLSRYQRRQRHRNDKD</sequence>
<dbReference type="AlphaFoldDB" id="A0A5N5SMT9"/>
<evidence type="ECO:0000256" key="2">
    <source>
        <dbReference type="SAM" id="SignalP"/>
    </source>
</evidence>
<feature type="signal peptide" evidence="2">
    <location>
        <begin position="1"/>
        <end position="29"/>
    </location>
</feature>
<comment type="caution">
    <text evidence="3">The sequence shown here is derived from an EMBL/GenBank/DDBJ whole genome shotgun (WGS) entry which is preliminary data.</text>
</comment>
<evidence type="ECO:0000313" key="3">
    <source>
        <dbReference type="EMBL" id="KAB7495020.1"/>
    </source>
</evidence>
<name>A0A5N5SMT9_9CRUS</name>
<dbReference type="EMBL" id="SEYY01023223">
    <property type="protein sequence ID" value="KAB7495020.1"/>
    <property type="molecule type" value="Genomic_DNA"/>
</dbReference>
<evidence type="ECO:0000256" key="1">
    <source>
        <dbReference type="SAM" id="MobiDB-lite"/>
    </source>
</evidence>
<evidence type="ECO:0000313" key="4">
    <source>
        <dbReference type="Proteomes" id="UP000326759"/>
    </source>
</evidence>
<accession>A0A5N5SMT9</accession>
<keyword evidence="4" id="KW-1185">Reference proteome</keyword>
<gene>
    <name evidence="3" type="ORF">Anas_11025</name>
</gene>
<reference evidence="3 4" key="1">
    <citation type="journal article" date="2019" name="PLoS Biol.">
        <title>Sex chromosomes control vertical transmission of feminizing Wolbachia symbionts in an isopod.</title>
        <authorList>
            <person name="Becking T."/>
            <person name="Chebbi M.A."/>
            <person name="Giraud I."/>
            <person name="Moumen B."/>
            <person name="Laverre T."/>
            <person name="Caubet Y."/>
            <person name="Peccoud J."/>
            <person name="Gilbert C."/>
            <person name="Cordaux R."/>
        </authorList>
    </citation>
    <scope>NUCLEOTIDE SEQUENCE [LARGE SCALE GENOMIC DNA]</scope>
    <source>
        <strain evidence="3">ANa2</strain>
        <tissue evidence="3">Whole body excluding digestive tract and cuticle</tissue>
    </source>
</reference>
<protein>
    <submittedName>
        <fullName evidence="3">Uncharacterized protein</fullName>
    </submittedName>
</protein>
<feature type="chain" id="PRO_5024453749" evidence="2">
    <location>
        <begin position="30"/>
        <end position="73"/>
    </location>
</feature>
<keyword evidence="2" id="KW-0732">Signal</keyword>
<proteinExistence type="predicted"/>